<dbReference type="Proteomes" id="UP000824533">
    <property type="component" value="Linkage Group LG08"/>
</dbReference>
<evidence type="ECO:0000313" key="2">
    <source>
        <dbReference type="Proteomes" id="UP000824533"/>
    </source>
</evidence>
<evidence type="ECO:0000313" key="1">
    <source>
        <dbReference type="EMBL" id="KAJ0179519.1"/>
    </source>
</evidence>
<sequence>MGTTIQNGFKTHCTIPISVLDNCSPEDVARAMIENGKQSQPFYIFNIDEAHHRIQHFRKLMPRIQIFYAMKSNDIEIMLKFAISLGLGFDCSSPVEIYKLRQLNVNPKSIIYAMPTKTPEQMVYAREMGIKHTTFDSAYELKKLKEYWPDARLLIRIRVDSDSLIKLRDKFGCNFESEAINLLEAAADLDLKVVGVAFHVGVACTSVDSYITALKHARALFDHEANAGRNMKIVDIGGGFISDRTNSIDCLSKLVNAALEDLFPDPDVQVIAEPGAYISDSAFTLYCNISDVRRRSTEKDMEELEDTILWGPSCDSTDQIVMDYTIQLPRCTPLDWLIIENHGSYTITFSTRFSSLETPLVRPIVSIELWRSIKENAVFNSSDFVVQAEISTPLPTTLPPLLHENRIHEHAHIPTLKI</sequence>
<keyword evidence="2" id="KW-1185">Reference proteome</keyword>
<name>A0ACC1D6I9_9NEOP</name>
<proteinExistence type="predicted"/>
<protein>
    <submittedName>
        <fullName evidence="1">Uncharacterized protein</fullName>
    </submittedName>
</protein>
<dbReference type="EMBL" id="CM034394">
    <property type="protein sequence ID" value="KAJ0179519.1"/>
    <property type="molecule type" value="Genomic_DNA"/>
</dbReference>
<comment type="caution">
    <text evidence="1">The sequence shown here is derived from an EMBL/GenBank/DDBJ whole genome shotgun (WGS) entry which is preliminary data.</text>
</comment>
<accession>A0ACC1D6I9</accession>
<gene>
    <name evidence="1" type="ORF">K1T71_005231</name>
</gene>
<reference evidence="1 2" key="1">
    <citation type="journal article" date="2021" name="Front. Genet.">
        <title>Chromosome-Level Genome Assembly Reveals Significant Gene Expansion in the Toll and IMD Signaling Pathways of Dendrolimus kikuchii.</title>
        <authorList>
            <person name="Zhou J."/>
            <person name="Wu P."/>
            <person name="Xiong Z."/>
            <person name="Liu N."/>
            <person name="Zhao N."/>
            <person name="Ji M."/>
            <person name="Qiu Y."/>
            <person name="Yang B."/>
        </authorList>
    </citation>
    <scope>NUCLEOTIDE SEQUENCE [LARGE SCALE GENOMIC DNA]</scope>
    <source>
        <strain evidence="1">Ann1</strain>
    </source>
</reference>
<organism evidence="1 2">
    <name type="scientific">Dendrolimus kikuchii</name>
    <dbReference type="NCBI Taxonomy" id="765133"/>
    <lineage>
        <taxon>Eukaryota</taxon>
        <taxon>Metazoa</taxon>
        <taxon>Ecdysozoa</taxon>
        <taxon>Arthropoda</taxon>
        <taxon>Hexapoda</taxon>
        <taxon>Insecta</taxon>
        <taxon>Pterygota</taxon>
        <taxon>Neoptera</taxon>
        <taxon>Endopterygota</taxon>
        <taxon>Lepidoptera</taxon>
        <taxon>Glossata</taxon>
        <taxon>Ditrysia</taxon>
        <taxon>Bombycoidea</taxon>
        <taxon>Lasiocampidae</taxon>
        <taxon>Dendrolimus</taxon>
    </lineage>
</organism>